<organism evidence="5">
    <name type="scientific">Staphylococcus aureus</name>
    <dbReference type="NCBI Taxonomy" id="1280"/>
    <lineage>
        <taxon>Bacteria</taxon>
        <taxon>Bacillati</taxon>
        <taxon>Bacillota</taxon>
        <taxon>Bacilli</taxon>
        <taxon>Bacillales</taxon>
        <taxon>Staphylococcaceae</taxon>
        <taxon>Staphylococcus</taxon>
    </lineage>
</organism>
<comment type="similarity">
    <text evidence="1">In the N-terminal section; belongs to the N-acetylmuramoyl-L-alanine amidase 2 family.</text>
</comment>
<dbReference type="Gene3D" id="3.90.1720.10">
    <property type="entry name" value="endopeptidase domain like (from Nostoc punctiforme)"/>
    <property type="match status" value="1"/>
</dbReference>
<dbReference type="InterPro" id="IPR002901">
    <property type="entry name" value="MGlyc_endo_b_GlcNAc-like_dom"/>
</dbReference>
<geneLocation type="plasmid" evidence="6">
    <name>pSAM12-0145</name>
</geneLocation>
<evidence type="ECO:0000313" key="6">
    <source>
        <dbReference type="EMBL" id="AMN16487.1"/>
    </source>
</evidence>
<dbReference type="AlphaFoldDB" id="M9UWV1"/>
<evidence type="ECO:0000256" key="1">
    <source>
        <dbReference type="ARBA" id="ARBA00006088"/>
    </source>
</evidence>
<feature type="domain" description="Peptidase C51" evidence="4">
    <location>
        <begin position="232"/>
        <end position="360"/>
    </location>
</feature>
<accession>A0A127E5Y2</accession>
<sequence>MKKINQKNDGGNLKKLTNLALELKKKKIKLYIYGALALLGLIFIAVSLMSMMLLAPFDDELDETQTGGSSDGCAVSGGSVSDKGIKSFNENAKGGGLEGKADYMVKSAKKHKIDPKIFMAIVAHETGYGKSEAVKTHNNVAGMMGSGDLFKFDSIEEGIDAAAKNLYDLYFSKGLKTVDKIQPKYAPIGASNDPTDLNSNWKPTIKKIMKGIDGKASKSDDSCKKDKGDVGKEYKGKIPSFSNSNPGKNNLYDAGQCTWYAYGIRQKMGKPISTFWHDAHKWNERAEAEGYKVGKTPKKGAAWIAEQGAGGHSNVTGHVGIVIDVKDKNTFVVTEMNAEGGPYKITQREVKMTEGYSFIY</sequence>
<name>M9UWV1_STAAU</name>
<feature type="region of interest" description="Disordered" evidence="2">
    <location>
        <begin position="212"/>
        <end position="242"/>
    </location>
</feature>
<dbReference type="InterPro" id="IPR007921">
    <property type="entry name" value="CHAP_dom"/>
</dbReference>
<proteinExistence type="inferred from homology"/>
<dbReference type="RefSeq" id="WP_015585955.1">
    <property type="nucleotide sequence ID" value="NC_021076.1"/>
</dbReference>
<evidence type="ECO:0000313" key="5">
    <source>
        <dbReference type="EMBL" id="AGJ70556.1"/>
    </source>
</evidence>
<accession>M9UWV1</accession>
<feature type="transmembrane region" description="Helical" evidence="3">
    <location>
        <begin position="30"/>
        <end position="55"/>
    </location>
</feature>
<dbReference type="PROSITE" id="PS50911">
    <property type="entry name" value="CHAP"/>
    <property type="match status" value="1"/>
</dbReference>
<dbReference type="PATRIC" id="fig|1280.2194.peg.2690"/>
<dbReference type="Pfam" id="PF05257">
    <property type="entry name" value="CHAP"/>
    <property type="match status" value="1"/>
</dbReference>
<keyword evidence="3" id="KW-0812">Transmembrane</keyword>
<evidence type="ECO:0000259" key="4">
    <source>
        <dbReference type="PROSITE" id="PS50911"/>
    </source>
</evidence>
<keyword evidence="3" id="KW-0472">Membrane</keyword>
<reference evidence="5" key="2">
    <citation type="journal article" date="2013" name="Antimicrob. Agents Chemother.">
        <title>Dissemination of a pSCFS3-Like cfr-Carrying Plasmid in Staphylococcus aureus and Staphylococcus epidermidis Clinical Isolates Recovered from Hospitals in Ohio.</title>
        <authorList>
            <person name="Mendes R.E."/>
            <person name="Deshpande L.M."/>
            <person name="Bonilla H.F."/>
            <person name="Schwarz S."/>
            <person name="Huband M.D."/>
            <person name="Jones R.N."/>
            <person name="Quinn J.P."/>
        </authorList>
    </citation>
    <scope>NUCLEOTIDE SEQUENCE</scope>
    <source>
        <strain evidence="5">004-737X</strain>
        <plasmid evidence="5">pSA737</plasmid>
    </source>
</reference>
<protein>
    <submittedName>
        <fullName evidence="5">Secretary antigen SsaA-like protein</fullName>
    </submittedName>
    <submittedName>
        <fullName evidence="6">Secretory antigen SsaA-like protein transposon-related protein</fullName>
    </submittedName>
</protein>
<dbReference type="SUPFAM" id="SSF54001">
    <property type="entry name" value="Cysteine proteinases"/>
    <property type="match status" value="1"/>
</dbReference>
<dbReference type="Gene3D" id="1.10.530.10">
    <property type="match status" value="1"/>
</dbReference>
<dbReference type="InterPro" id="IPR038765">
    <property type="entry name" value="Papain-like_cys_pep_sf"/>
</dbReference>
<dbReference type="GO" id="GO:0004040">
    <property type="term" value="F:amidase activity"/>
    <property type="evidence" value="ECO:0007669"/>
    <property type="project" value="InterPro"/>
</dbReference>
<dbReference type="Pfam" id="PF01832">
    <property type="entry name" value="Glucosaminidase"/>
    <property type="match status" value="1"/>
</dbReference>
<geneLocation type="plasmid" evidence="5">
    <name>pSA737</name>
</geneLocation>
<evidence type="ECO:0000256" key="2">
    <source>
        <dbReference type="SAM" id="MobiDB-lite"/>
    </source>
</evidence>
<keyword evidence="5" id="KW-0614">Plasmid</keyword>
<reference evidence="5" key="1">
    <citation type="journal article" date="2008" name="Antimicrob. Agents Chemother.">
        <title>First report of cfr-mediated resistance to linezolid in human staphylococcal clinical isolates recovered in the United States.</title>
        <authorList>
            <person name="Mendes R.E."/>
            <person name="Deshpande L.M."/>
            <person name="Castanheira M."/>
            <person name="DiPersio J."/>
            <person name="Saubolle M.A."/>
            <person name="Jones R.N."/>
        </authorList>
    </citation>
    <scope>NUCLEOTIDE SEQUENCE</scope>
    <source>
        <strain evidence="5">004-737X</strain>
        <plasmid evidence="5">pSA737</plasmid>
    </source>
</reference>
<reference evidence="6" key="3">
    <citation type="journal article" date="2016" name="Antimicrob. Agents Chemother.">
        <title>First Report of cfr-Carrying Plasmids in the Pandemic Sequence Type 22 Methicillin-Resistant Staphylococcus aureus Staphylococcal Cassette Chromosome mec Type IV Clone.</title>
        <authorList>
            <person name="Shore A.C."/>
            <person name="Lazaris A."/>
            <person name="Kinnevey P.M."/>
            <person name="Brennan O.M."/>
            <person name="Brennan G.I."/>
            <person name="O'Connell B."/>
            <person name="Fessler A.T."/>
            <person name="Schwarz S."/>
            <person name="Coleman D.C."/>
        </authorList>
    </citation>
    <scope>NUCLEOTIDE SEQUENCE</scope>
    <source>
        <strain evidence="6">M12/0145</strain>
        <plasmid evidence="6">pSAM12-0145</plasmid>
    </source>
</reference>
<keyword evidence="3" id="KW-1133">Transmembrane helix</keyword>
<evidence type="ECO:0000256" key="3">
    <source>
        <dbReference type="SAM" id="Phobius"/>
    </source>
</evidence>
<dbReference type="EMBL" id="KC206006">
    <property type="protein sequence ID" value="AGJ70556.1"/>
    <property type="molecule type" value="Genomic_DNA"/>
</dbReference>
<feature type="compositionally biased region" description="Basic and acidic residues" evidence="2">
    <location>
        <begin position="212"/>
        <end position="236"/>
    </location>
</feature>
<dbReference type="EMBL" id="KU521355">
    <property type="protein sequence ID" value="AMN16487.1"/>
    <property type="molecule type" value="Genomic_DNA"/>
</dbReference>